<reference evidence="4" key="1">
    <citation type="submission" date="2017-05" db="EMBL/GenBank/DDBJ databases">
        <authorList>
            <person name="Rodrigo-Torres L."/>
            <person name="Arahal R. D."/>
            <person name="Lucena T."/>
        </authorList>
    </citation>
    <scope>NUCLEOTIDE SEQUENCE [LARGE SCALE GENOMIC DNA]</scope>
    <source>
        <strain evidence="4">CECT 8649</strain>
    </source>
</reference>
<gene>
    <name evidence="3" type="ORF">TRP8649_00408</name>
</gene>
<accession>A0A238J7Y4</accession>
<feature type="region of interest" description="Disordered" evidence="1">
    <location>
        <begin position="38"/>
        <end position="59"/>
    </location>
</feature>
<keyword evidence="4" id="KW-1185">Reference proteome</keyword>
<evidence type="ECO:0000313" key="3">
    <source>
        <dbReference type="EMBL" id="SMX26334.1"/>
    </source>
</evidence>
<dbReference type="EMBL" id="FXXP01000001">
    <property type="protein sequence ID" value="SMX26334.1"/>
    <property type="molecule type" value="Genomic_DNA"/>
</dbReference>
<dbReference type="Proteomes" id="UP000225972">
    <property type="component" value="Unassembled WGS sequence"/>
</dbReference>
<organism evidence="3 4">
    <name type="scientific">Pelagimonas phthalicica</name>
    <dbReference type="NCBI Taxonomy" id="1037362"/>
    <lineage>
        <taxon>Bacteria</taxon>
        <taxon>Pseudomonadati</taxon>
        <taxon>Pseudomonadota</taxon>
        <taxon>Alphaproteobacteria</taxon>
        <taxon>Rhodobacterales</taxon>
        <taxon>Roseobacteraceae</taxon>
        <taxon>Pelagimonas</taxon>
    </lineage>
</organism>
<protein>
    <recommendedName>
        <fullName evidence="5">Lipoprotein</fullName>
    </recommendedName>
</protein>
<feature type="signal peptide" evidence="2">
    <location>
        <begin position="1"/>
        <end position="16"/>
    </location>
</feature>
<sequence>MSKPLLLILIALSVTACTEPEFSAPSPETEAVIEPAALKTSDPCDQDGDGFGGTGCPEL</sequence>
<dbReference type="AlphaFoldDB" id="A0A238J7Y4"/>
<evidence type="ECO:0008006" key="5">
    <source>
        <dbReference type="Google" id="ProtNLM"/>
    </source>
</evidence>
<feature type="compositionally biased region" description="Gly residues" evidence="1">
    <location>
        <begin position="49"/>
        <end position="59"/>
    </location>
</feature>
<name>A0A238J7Y4_9RHOB</name>
<proteinExistence type="predicted"/>
<evidence type="ECO:0000256" key="1">
    <source>
        <dbReference type="SAM" id="MobiDB-lite"/>
    </source>
</evidence>
<evidence type="ECO:0000256" key="2">
    <source>
        <dbReference type="SAM" id="SignalP"/>
    </source>
</evidence>
<feature type="chain" id="PRO_5013348454" description="Lipoprotein" evidence="2">
    <location>
        <begin position="17"/>
        <end position="59"/>
    </location>
</feature>
<dbReference type="RefSeq" id="WP_099242106.1">
    <property type="nucleotide sequence ID" value="NZ_FXXP01000001.1"/>
</dbReference>
<dbReference type="PROSITE" id="PS51257">
    <property type="entry name" value="PROKAR_LIPOPROTEIN"/>
    <property type="match status" value="1"/>
</dbReference>
<evidence type="ECO:0000313" key="4">
    <source>
        <dbReference type="Proteomes" id="UP000225972"/>
    </source>
</evidence>
<keyword evidence="2" id="KW-0732">Signal</keyword>